<dbReference type="GO" id="GO:0005634">
    <property type="term" value="C:nucleus"/>
    <property type="evidence" value="ECO:0007669"/>
    <property type="project" value="TreeGrafter"/>
</dbReference>
<evidence type="ECO:0000256" key="5">
    <source>
        <dbReference type="SAM" id="MobiDB-lite"/>
    </source>
</evidence>
<dbReference type="EMBL" id="JARJCN010000018">
    <property type="protein sequence ID" value="KAJ7092298.1"/>
    <property type="molecule type" value="Genomic_DNA"/>
</dbReference>
<dbReference type="SUPFAM" id="SSF144232">
    <property type="entry name" value="HIT/MYND zinc finger-like"/>
    <property type="match status" value="1"/>
</dbReference>
<evidence type="ECO:0000313" key="8">
    <source>
        <dbReference type="Proteomes" id="UP001222325"/>
    </source>
</evidence>
<dbReference type="PROSITE" id="PS50865">
    <property type="entry name" value="ZF_MYND_2"/>
    <property type="match status" value="1"/>
</dbReference>
<dbReference type="PANTHER" id="PTHR10237:SF14">
    <property type="entry name" value="MYND-TYPE DOMAIN-CONTAINING PROTEIN"/>
    <property type="match status" value="1"/>
</dbReference>
<dbReference type="GO" id="GO:0000981">
    <property type="term" value="F:DNA-binding transcription factor activity, RNA polymerase II-specific"/>
    <property type="evidence" value="ECO:0007669"/>
    <property type="project" value="TreeGrafter"/>
</dbReference>
<feature type="domain" description="MYND-type" evidence="6">
    <location>
        <begin position="35"/>
        <end position="77"/>
    </location>
</feature>
<reference evidence="7" key="1">
    <citation type="submission" date="2023-03" db="EMBL/GenBank/DDBJ databases">
        <title>Massive genome expansion in bonnet fungi (Mycena s.s.) driven by repeated elements and novel gene families across ecological guilds.</title>
        <authorList>
            <consortium name="Lawrence Berkeley National Laboratory"/>
            <person name="Harder C.B."/>
            <person name="Miyauchi S."/>
            <person name="Viragh M."/>
            <person name="Kuo A."/>
            <person name="Thoen E."/>
            <person name="Andreopoulos B."/>
            <person name="Lu D."/>
            <person name="Skrede I."/>
            <person name="Drula E."/>
            <person name="Henrissat B."/>
            <person name="Morin E."/>
            <person name="Kohler A."/>
            <person name="Barry K."/>
            <person name="LaButti K."/>
            <person name="Morin E."/>
            <person name="Salamov A."/>
            <person name="Lipzen A."/>
            <person name="Mereny Z."/>
            <person name="Hegedus B."/>
            <person name="Baldrian P."/>
            <person name="Stursova M."/>
            <person name="Weitz H."/>
            <person name="Taylor A."/>
            <person name="Grigoriev I.V."/>
            <person name="Nagy L.G."/>
            <person name="Martin F."/>
            <person name="Kauserud H."/>
        </authorList>
    </citation>
    <scope>NUCLEOTIDE SEQUENCE</scope>
    <source>
        <strain evidence="7">CBHHK173m</strain>
    </source>
</reference>
<keyword evidence="1" id="KW-0479">Metal-binding</keyword>
<dbReference type="PROSITE" id="PS01360">
    <property type="entry name" value="ZF_MYND_1"/>
    <property type="match status" value="1"/>
</dbReference>
<dbReference type="InterPro" id="IPR002893">
    <property type="entry name" value="Znf_MYND"/>
</dbReference>
<keyword evidence="2 4" id="KW-0863">Zinc-finger</keyword>
<comment type="caution">
    <text evidence="7">The sequence shown here is derived from an EMBL/GenBank/DDBJ whole genome shotgun (WGS) entry which is preliminary data.</text>
</comment>
<keyword evidence="3" id="KW-0862">Zinc</keyword>
<sequence>MQAQRASNPNGSEPTATRRDQTNPTGDSLYDAAAVRFCSKDCCSNYKDLKQCGRCKAASYCSVECQRESWKKHKPLCDFNASQVDTTTDEPPLQRILRHWVVRFGDATLAHACIRGLNLKYEWENLDKAGIVLLVEPRPHANQGARLRVVNASVMRNEEILKMFEGLGQAERYRNQVLPMHVRQRERIHKETDGKADYAMVVILATNTGPNALDGDHSATLRIKPVDVYRVWATAMPRQEYEGDWAQELKHQVDSDTPMKRRRGKVV</sequence>
<dbReference type="GO" id="GO:0008270">
    <property type="term" value="F:zinc ion binding"/>
    <property type="evidence" value="ECO:0007669"/>
    <property type="project" value="UniProtKB-KW"/>
</dbReference>
<dbReference type="Proteomes" id="UP001222325">
    <property type="component" value="Unassembled WGS sequence"/>
</dbReference>
<dbReference type="PANTHER" id="PTHR10237">
    <property type="entry name" value="DEFORMED EPIDERMAL AUTOREGULATORY FACTOR 1 HOMOLOG SUPPRESSIN"/>
    <property type="match status" value="1"/>
</dbReference>
<name>A0AAD6U7U5_9AGAR</name>
<feature type="region of interest" description="Disordered" evidence="5">
    <location>
        <begin position="1"/>
        <end position="25"/>
    </location>
</feature>
<dbReference type="Gene3D" id="1.10.220.160">
    <property type="match status" value="1"/>
</dbReference>
<evidence type="ECO:0000259" key="6">
    <source>
        <dbReference type="PROSITE" id="PS50865"/>
    </source>
</evidence>
<organism evidence="7 8">
    <name type="scientific">Mycena belliarum</name>
    <dbReference type="NCBI Taxonomy" id="1033014"/>
    <lineage>
        <taxon>Eukaryota</taxon>
        <taxon>Fungi</taxon>
        <taxon>Dikarya</taxon>
        <taxon>Basidiomycota</taxon>
        <taxon>Agaricomycotina</taxon>
        <taxon>Agaricomycetes</taxon>
        <taxon>Agaricomycetidae</taxon>
        <taxon>Agaricales</taxon>
        <taxon>Marasmiineae</taxon>
        <taxon>Mycenaceae</taxon>
        <taxon>Mycena</taxon>
    </lineage>
</organism>
<evidence type="ECO:0000313" key="7">
    <source>
        <dbReference type="EMBL" id="KAJ7092298.1"/>
    </source>
</evidence>
<dbReference type="Gene3D" id="6.10.140.2220">
    <property type="match status" value="1"/>
</dbReference>
<keyword evidence="8" id="KW-1185">Reference proteome</keyword>
<evidence type="ECO:0000256" key="2">
    <source>
        <dbReference type="ARBA" id="ARBA00022771"/>
    </source>
</evidence>
<evidence type="ECO:0000256" key="3">
    <source>
        <dbReference type="ARBA" id="ARBA00022833"/>
    </source>
</evidence>
<dbReference type="Pfam" id="PF01753">
    <property type="entry name" value="zf-MYND"/>
    <property type="match status" value="1"/>
</dbReference>
<feature type="compositionally biased region" description="Polar residues" evidence="5">
    <location>
        <begin position="1"/>
        <end position="15"/>
    </location>
</feature>
<protein>
    <recommendedName>
        <fullName evidence="6">MYND-type domain-containing protein</fullName>
    </recommendedName>
</protein>
<dbReference type="InterPro" id="IPR024119">
    <property type="entry name" value="TF_DEAF-1"/>
</dbReference>
<proteinExistence type="predicted"/>
<evidence type="ECO:0000256" key="1">
    <source>
        <dbReference type="ARBA" id="ARBA00022723"/>
    </source>
</evidence>
<dbReference type="AlphaFoldDB" id="A0AAD6U7U5"/>
<accession>A0AAD6U7U5</accession>
<evidence type="ECO:0000256" key="4">
    <source>
        <dbReference type="PROSITE-ProRule" id="PRU00134"/>
    </source>
</evidence>
<gene>
    <name evidence="7" type="ORF">B0H15DRAFT_833400</name>
</gene>